<evidence type="ECO:0000313" key="2">
    <source>
        <dbReference type="EMBL" id="CAG5077612.1"/>
    </source>
</evidence>
<protein>
    <submittedName>
        <fullName evidence="2">Oidioi.mRNA.OKI2018_I69.PAR.g8769.t1.cds</fullName>
    </submittedName>
</protein>
<keyword evidence="1" id="KW-0812">Transmembrane</keyword>
<keyword evidence="1" id="KW-0472">Membrane</keyword>
<sequence length="119" mass="13837">MLGFAFILKTFKKLNELELDLKFLEWSPLNIILLYLFIGTASLGFLAKRAFGKKTEEEGKRAEKYFPKGMEEMIGKIFIEDALKELMLDVESVSCNILKEKSKNEDRLKLQILNCKLQR</sequence>
<dbReference type="Proteomes" id="UP001158576">
    <property type="component" value="Chromosome PAR"/>
</dbReference>
<evidence type="ECO:0000313" key="3">
    <source>
        <dbReference type="Proteomes" id="UP001158576"/>
    </source>
</evidence>
<gene>
    <name evidence="2" type="ORF">OKIOD_LOCUS327</name>
</gene>
<reference evidence="2 3" key="1">
    <citation type="submission" date="2021-04" db="EMBL/GenBank/DDBJ databases">
        <authorList>
            <person name="Bliznina A."/>
        </authorList>
    </citation>
    <scope>NUCLEOTIDE SEQUENCE [LARGE SCALE GENOMIC DNA]</scope>
</reference>
<keyword evidence="1" id="KW-1133">Transmembrane helix</keyword>
<dbReference type="EMBL" id="OU015568">
    <property type="protein sequence ID" value="CAG5077612.1"/>
    <property type="molecule type" value="Genomic_DNA"/>
</dbReference>
<evidence type="ECO:0000256" key="1">
    <source>
        <dbReference type="SAM" id="Phobius"/>
    </source>
</evidence>
<accession>A0ABN7RHG4</accession>
<keyword evidence="3" id="KW-1185">Reference proteome</keyword>
<organism evidence="2 3">
    <name type="scientific">Oikopleura dioica</name>
    <name type="common">Tunicate</name>
    <dbReference type="NCBI Taxonomy" id="34765"/>
    <lineage>
        <taxon>Eukaryota</taxon>
        <taxon>Metazoa</taxon>
        <taxon>Chordata</taxon>
        <taxon>Tunicata</taxon>
        <taxon>Appendicularia</taxon>
        <taxon>Copelata</taxon>
        <taxon>Oikopleuridae</taxon>
        <taxon>Oikopleura</taxon>
    </lineage>
</organism>
<proteinExistence type="predicted"/>
<feature type="transmembrane region" description="Helical" evidence="1">
    <location>
        <begin position="26"/>
        <end position="47"/>
    </location>
</feature>
<name>A0ABN7RHG4_OIKDI</name>